<dbReference type="InterPro" id="IPR005162">
    <property type="entry name" value="Retrotrans_gag_dom"/>
</dbReference>
<feature type="compositionally biased region" description="Polar residues" evidence="1">
    <location>
        <begin position="1"/>
        <end position="16"/>
    </location>
</feature>
<comment type="caution">
    <text evidence="3">The sequence shown here is derived from an EMBL/GenBank/DDBJ whole genome shotgun (WGS) entry which is preliminary data.</text>
</comment>
<evidence type="ECO:0000313" key="3">
    <source>
        <dbReference type="EMBL" id="GEZ07848.1"/>
    </source>
</evidence>
<dbReference type="Pfam" id="PF03732">
    <property type="entry name" value="Retrotrans_gag"/>
    <property type="match status" value="1"/>
</dbReference>
<accession>A0A699I590</accession>
<feature type="compositionally biased region" description="Basic and acidic residues" evidence="1">
    <location>
        <begin position="43"/>
        <end position="52"/>
    </location>
</feature>
<feature type="compositionally biased region" description="Gly residues" evidence="1">
    <location>
        <begin position="25"/>
        <end position="39"/>
    </location>
</feature>
<feature type="region of interest" description="Disordered" evidence="1">
    <location>
        <begin position="1"/>
        <end position="60"/>
    </location>
</feature>
<gene>
    <name evidence="3" type="ORF">Tci_479821</name>
</gene>
<organism evidence="3">
    <name type="scientific">Tanacetum cinerariifolium</name>
    <name type="common">Dalmatian daisy</name>
    <name type="synonym">Chrysanthemum cinerariifolium</name>
    <dbReference type="NCBI Taxonomy" id="118510"/>
    <lineage>
        <taxon>Eukaryota</taxon>
        <taxon>Viridiplantae</taxon>
        <taxon>Streptophyta</taxon>
        <taxon>Embryophyta</taxon>
        <taxon>Tracheophyta</taxon>
        <taxon>Spermatophyta</taxon>
        <taxon>Magnoliopsida</taxon>
        <taxon>eudicotyledons</taxon>
        <taxon>Gunneridae</taxon>
        <taxon>Pentapetalae</taxon>
        <taxon>asterids</taxon>
        <taxon>campanulids</taxon>
        <taxon>Asterales</taxon>
        <taxon>Asteraceae</taxon>
        <taxon>Asteroideae</taxon>
        <taxon>Anthemideae</taxon>
        <taxon>Anthemidinae</taxon>
        <taxon>Tanacetum</taxon>
    </lineage>
</organism>
<name>A0A699I590_TANCI</name>
<proteinExistence type="predicted"/>
<evidence type="ECO:0000256" key="1">
    <source>
        <dbReference type="SAM" id="MobiDB-lite"/>
    </source>
</evidence>
<dbReference type="GO" id="GO:0003964">
    <property type="term" value="F:RNA-directed DNA polymerase activity"/>
    <property type="evidence" value="ECO:0007669"/>
    <property type="project" value="UniProtKB-KW"/>
</dbReference>
<dbReference type="AlphaFoldDB" id="A0A699I590"/>
<reference evidence="3" key="1">
    <citation type="journal article" date="2019" name="Sci. Rep.">
        <title>Draft genome of Tanacetum cinerariifolium, the natural source of mosquito coil.</title>
        <authorList>
            <person name="Yamashiro T."/>
            <person name="Shiraishi A."/>
            <person name="Satake H."/>
            <person name="Nakayama K."/>
        </authorList>
    </citation>
    <scope>NUCLEOTIDE SEQUENCE</scope>
</reference>
<keyword evidence="3" id="KW-0695">RNA-directed DNA polymerase</keyword>
<dbReference type="EMBL" id="BKCJ010238589">
    <property type="protein sequence ID" value="GEZ07848.1"/>
    <property type="molecule type" value="Genomic_DNA"/>
</dbReference>
<feature type="domain" description="Retrotransposon gag" evidence="2">
    <location>
        <begin position="121"/>
        <end position="214"/>
    </location>
</feature>
<keyword evidence="3" id="KW-0548">Nucleotidyltransferase</keyword>
<sequence length="230" mass="25335">MFSLMSTMPPTMATQSAGRPATTSRGGGTGGRAGRGGGRTKGRSGDHGDGRNDGQGGKVSGLVSEAAKREAKGMVEIKTAMPSIRTFEGGAIVYTLWMEMMKSVQDMSRCKDSQKVKYTAGSFVGKALMWWNSQIHTQGREAAVGMPWEDFNTLTREDFYPSNEMQKLKTKLWNHVMVRAGHVTYTNRFHELARLVPHLVTPESKRIKRHVYGLVSHIRGMVAVTEAKTI</sequence>
<evidence type="ECO:0000259" key="2">
    <source>
        <dbReference type="Pfam" id="PF03732"/>
    </source>
</evidence>
<protein>
    <submittedName>
        <fullName evidence="3">Reverse transcriptase domain-containing protein</fullName>
    </submittedName>
</protein>
<keyword evidence="3" id="KW-0808">Transferase</keyword>